<evidence type="ECO:0000313" key="3">
    <source>
        <dbReference type="Proteomes" id="UP000070720"/>
    </source>
</evidence>
<accession>A0A098E2D2</accession>
<reference evidence="2 3" key="2">
    <citation type="journal article" date="2010" name="Nature">
        <title>Comparative genomics reveals mobile pathogenicity chromosomes in Fusarium.</title>
        <authorList>
            <person name="Ma L.J."/>
            <person name="van der Does H.C."/>
            <person name="Borkovich K.A."/>
            <person name="Coleman J.J."/>
            <person name="Daboussi M.J."/>
            <person name="Di Pietro A."/>
            <person name="Dufresne M."/>
            <person name="Freitag M."/>
            <person name="Grabherr M."/>
            <person name="Henrissat B."/>
            <person name="Houterman P.M."/>
            <person name="Kang S."/>
            <person name="Shim W.B."/>
            <person name="Woloshuk C."/>
            <person name="Xie X."/>
            <person name="Xu J.R."/>
            <person name="Antoniw J."/>
            <person name="Baker S.E."/>
            <person name="Bluhm B.H."/>
            <person name="Breakspear A."/>
            <person name="Brown D.W."/>
            <person name="Butchko R.A."/>
            <person name="Chapman S."/>
            <person name="Coulson R."/>
            <person name="Coutinho P.M."/>
            <person name="Danchin E.G."/>
            <person name="Diener A."/>
            <person name="Gale L.R."/>
            <person name="Gardiner D.M."/>
            <person name="Goff S."/>
            <person name="Hammond-Kosack K.E."/>
            <person name="Hilburn K."/>
            <person name="Hua-Van A."/>
            <person name="Jonkers W."/>
            <person name="Kazan K."/>
            <person name="Kodira C.D."/>
            <person name="Koehrsen M."/>
            <person name="Kumar L."/>
            <person name="Lee Y.H."/>
            <person name="Li L."/>
            <person name="Manners J.M."/>
            <person name="Miranda-Saavedra D."/>
            <person name="Mukherjee M."/>
            <person name="Park G."/>
            <person name="Park J."/>
            <person name="Park S.Y."/>
            <person name="Proctor R.H."/>
            <person name="Regev A."/>
            <person name="Ruiz-Roldan M.C."/>
            <person name="Sain D."/>
            <person name="Sakthikumar S."/>
            <person name="Sykes S."/>
            <person name="Schwartz D.C."/>
            <person name="Turgeon B.G."/>
            <person name="Wapinski I."/>
            <person name="Yoder O."/>
            <person name="Young S."/>
            <person name="Zeng Q."/>
            <person name="Zhou S."/>
            <person name="Galagan J."/>
            <person name="Cuomo C.A."/>
            <person name="Kistler H.C."/>
            <person name="Rep M."/>
        </authorList>
    </citation>
    <scope>GENOME REANNOTATION</scope>
    <source>
        <strain evidence="3">ATCC MYA-4620 / CBS 123657 / FGSC 9075 / NRRL 31084 / PH-1</strain>
        <strain evidence="2">PH-1 / ATCC MYA-4620 / FGSC 9075 / NRRL 31084</strain>
    </source>
</reference>
<dbReference type="VEuPathDB" id="FungiDB:FGRAMPH1_01G18027"/>
<dbReference type="EnsemblFungi" id="CEF87772">
    <property type="protein sequence ID" value="CEF87772"/>
    <property type="gene ID" value="FGRRES_15302"/>
</dbReference>
<keyword evidence="3" id="KW-1185">Reference proteome</keyword>
<protein>
    <submittedName>
        <fullName evidence="1">Chromosome 3, complete genome</fullName>
    </submittedName>
</protein>
<accession>A0A0E0SMV9</accession>
<reference evidence="1 3" key="3">
    <citation type="journal article" date="2015" name="BMC Genomics">
        <title>The completed genome sequence of the pathogenic ascomycete fungus Fusarium graminearum.</title>
        <authorList>
            <person name="King R."/>
            <person name="Urban M."/>
            <person name="Hammond-Kosack M.C."/>
            <person name="Hassani-Pak K."/>
            <person name="Hammond-Kosack K.E."/>
        </authorList>
    </citation>
    <scope>NUCLEOTIDE SEQUENCE [LARGE SCALE GENOMIC DNA]</scope>
    <source>
        <strain evidence="3">ATCC MYA-4620 / CBS 123657 / FGSC 9075 / NRRL 31084 / PH-1</strain>
        <strain evidence="1">PH-1</strain>
    </source>
</reference>
<dbReference type="EMBL" id="HG970334">
    <property type="protein sequence ID" value="CEF87772.1"/>
    <property type="molecule type" value="Genomic_DNA"/>
</dbReference>
<organism evidence="1 3">
    <name type="scientific">Gibberella zeae (strain ATCC MYA-4620 / CBS 123657 / FGSC 9075 / NRRL 31084 / PH-1)</name>
    <name type="common">Wheat head blight fungus</name>
    <name type="synonym">Fusarium graminearum</name>
    <dbReference type="NCBI Taxonomy" id="229533"/>
    <lineage>
        <taxon>Eukaryota</taxon>
        <taxon>Fungi</taxon>
        <taxon>Dikarya</taxon>
        <taxon>Ascomycota</taxon>
        <taxon>Pezizomycotina</taxon>
        <taxon>Sordariomycetes</taxon>
        <taxon>Hypocreomycetidae</taxon>
        <taxon>Hypocreales</taxon>
        <taxon>Nectriaceae</taxon>
        <taxon>Fusarium</taxon>
    </lineage>
</organism>
<sequence length="59" mass="6642">MSFTTKLSSNWPTSCVPVSIILNTDTYIVRSKDLFGYLYAYDPPPRYLIELTESTGSST</sequence>
<reference evidence="2 3" key="1">
    <citation type="journal article" date="2007" name="Science">
        <title>The Fusarium graminearum genome reveals a link between localized polymorphism and pathogen specialization.</title>
        <authorList>
            <person name="Cuomo C.A."/>
            <person name="Gueldener U."/>
            <person name="Xu J.-R."/>
            <person name="Trail F."/>
            <person name="Turgeon B.G."/>
            <person name="Di Pietro A."/>
            <person name="Walton J.D."/>
            <person name="Ma L.-J."/>
            <person name="Baker S.E."/>
            <person name="Rep M."/>
            <person name="Adam G."/>
            <person name="Antoniw J."/>
            <person name="Baldwin T."/>
            <person name="Calvo S.E."/>
            <person name="Chang Y.-L."/>
            <person name="DeCaprio D."/>
            <person name="Gale L.R."/>
            <person name="Gnerre S."/>
            <person name="Goswami R.S."/>
            <person name="Hammond-Kosack K."/>
            <person name="Harris L.J."/>
            <person name="Hilburn K."/>
            <person name="Kennell J.C."/>
            <person name="Kroken S."/>
            <person name="Magnuson J.K."/>
            <person name="Mannhaupt G."/>
            <person name="Mauceli E.W."/>
            <person name="Mewes H.-W."/>
            <person name="Mitterbauer R."/>
            <person name="Muehlbauer G."/>
            <person name="Muensterkoetter M."/>
            <person name="Nelson D."/>
            <person name="O'Donnell K."/>
            <person name="Ouellet T."/>
            <person name="Qi W."/>
            <person name="Quesneville H."/>
            <person name="Roncero M.I.G."/>
            <person name="Seong K.-Y."/>
            <person name="Tetko I.V."/>
            <person name="Urban M."/>
            <person name="Waalwijk C."/>
            <person name="Ward T.J."/>
            <person name="Yao J."/>
            <person name="Birren B.W."/>
            <person name="Kistler H.C."/>
        </authorList>
    </citation>
    <scope>NUCLEOTIDE SEQUENCE [LARGE SCALE GENOMIC DNA]</scope>
    <source>
        <strain evidence="3">ATCC MYA-4620 / CBS 123657 / FGSC 9075 / NRRL 31084 / PH-1</strain>
        <strain evidence="2">PH-1 / ATCC MYA-4620 / FGSC 9075 / NRRL 31084</strain>
    </source>
</reference>
<dbReference type="InParanoid" id="A0A098E2D2"/>
<dbReference type="AlphaFoldDB" id="A0A098E2D2"/>
<gene>
    <name evidence="1" type="ORF">FGRAMPH1_01T18027</name>
</gene>
<evidence type="ECO:0000313" key="1">
    <source>
        <dbReference type="EMBL" id="CEF87772.1"/>
    </source>
</evidence>
<evidence type="ECO:0000313" key="2">
    <source>
        <dbReference type="EnsemblFungi" id="CEF87772"/>
    </source>
</evidence>
<name>A0A098E2D2_GIBZE</name>
<dbReference type="Proteomes" id="UP000070720">
    <property type="component" value="Chromosome 3"/>
</dbReference>
<proteinExistence type="predicted"/>
<reference evidence="2" key="4">
    <citation type="submission" date="2017-01" db="UniProtKB">
        <authorList>
            <consortium name="EnsemblFungi"/>
        </authorList>
    </citation>
    <scope>IDENTIFICATION</scope>
    <source>
        <strain evidence="2">PH-1 / ATCC MYA-4620 / FGSC 9075 / NRRL 31084</strain>
    </source>
</reference>